<feature type="chain" id="PRO_5047206211" evidence="1">
    <location>
        <begin position="27"/>
        <end position="473"/>
    </location>
</feature>
<dbReference type="EMBL" id="CAXAMM010040201">
    <property type="protein sequence ID" value="CAK9091642.1"/>
    <property type="molecule type" value="Genomic_DNA"/>
</dbReference>
<organism evidence="2 3">
    <name type="scientific">Durusdinium trenchii</name>
    <dbReference type="NCBI Taxonomy" id="1381693"/>
    <lineage>
        <taxon>Eukaryota</taxon>
        <taxon>Sar</taxon>
        <taxon>Alveolata</taxon>
        <taxon>Dinophyceae</taxon>
        <taxon>Suessiales</taxon>
        <taxon>Symbiodiniaceae</taxon>
        <taxon>Durusdinium</taxon>
    </lineage>
</organism>
<evidence type="ECO:0000313" key="3">
    <source>
        <dbReference type="Proteomes" id="UP001642464"/>
    </source>
</evidence>
<feature type="signal peptide" evidence="1">
    <location>
        <begin position="1"/>
        <end position="26"/>
    </location>
</feature>
<dbReference type="Proteomes" id="UP001642464">
    <property type="component" value="Unassembled WGS sequence"/>
</dbReference>
<evidence type="ECO:0000313" key="2">
    <source>
        <dbReference type="EMBL" id="CAK9091642.1"/>
    </source>
</evidence>
<proteinExistence type="predicted"/>
<comment type="caution">
    <text evidence="2">The sequence shown here is derived from an EMBL/GenBank/DDBJ whole genome shotgun (WGS) entry which is preliminary data.</text>
</comment>
<protein>
    <submittedName>
        <fullName evidence="2">Uncharacterized protein</fullName>
    </submittedName>
</protein>
<keyword evidence="3" id="KW-1185">Reference proteome</keyword>
<gene>
    <name evidence="2" type="ORF">SCF082_LOCUS43161</name>
</gene>
<keyword evidence="1" id="KW-0732">Signal</keyword>
<accession>A0ABP0QXK0</accession>
<name>A0ABP0QXK0_9DINO</name>
<reference evidence="2 3" key="1">
    <citation type="submission" date="2024-02" db="EMBL/GenBank/DDBJ databases">
        <authorList>
            <person name="Chen Y."/>
            <person name="Shah S."/>
            <person name="Dougan E. K."/>
            <person name="Thang M."/>
            <person name="Chan C."/>
        </authorList>
    </citation>
    <scope>NUCLEOTIDE SEQUENCE [LARGE SCALE GENOMIC DNA]</scope>
</reference>
<evidence type="ECO:0000256" key="1">
    <source>
        <dbReference type="SAM" id="SignalP"/>
    </source>
</evidence>
<sequence>METIQKIGLISKGLLCLLSVNGSAGGAQMSDVNQLRKYRGQDVLTTTVRDCIGKEGFWSRLYDDLVSKGVQTMTLQPELESLLTKLEADKLEPDVLALATEKVPHFKKVMRQGCTADLEKVFYKKAVETAKSFMSGEVSASGFGLTYLENLTVGLQFFKDTPGVLQVVQKLESYKKKELTNLSSQEILLVLKKYPADPLSDFPAEHEADGFEPLLKKLASLLDQVTEFSGGKQHLKTAVLWHFRFLHSQLEAGWKCPGAWVVQKDYSPYIVCLKAVISKCAVDQETAEGAPASDIFTKDLLAWLGLSLEAFQLLQTLLGETASLGTLQQTLGSLSSLLRTNRVLANVLQKLEDLEAGSLPAVRLGQASVQQWGWTQKAKALLRDATGFHDAVDVEASKLKECCEESLIKLKKAAKNMFVHDSEECWKSSLANDASLSEVLSSAQEDGSLSSLDGTLVDQCIGSFEQASFPETT</sequence>